<evidence type="ECO:0000313" key="3">
    <source>
        <dbReference type="EMBL" id="CDJ27699.1"/>
    </source>
</evidence>
<dbReference type="Pfam" id="PF08610">
    <property type="entry name" value="Pex16"/>
    <property type="match status" value="1"/>
</dbReference>
<dbReference type="InterPro" id="IPR013919">
    <property type="entry name" value="Pex16"/>
</dbReference>
<evidence type="ECO:0000313" key="4">
    <source>
        <dbReference type="Proteomes" id="UP000030744"/>
    </source>
</evidence>
<dbReference type="GO" id="GO:0005778">
    <property type="term" value="C:peroxisomal membrane"/>
    <property type="evidence" value="ECO:0007669"/>
    <property type="project" value="TreeGrafter"/>
</dbReference>
<dbReference type="PANTHER" id="PTHR13299:SF0">
    <property type="entry name" value="PEROXISOMAL MEMBRANE PROTEIN PEX16"/>
    <property type="match status" value="1"/>
</dbReference>
<dbReference type="RefSeq" id="XP_013350277.1">
    <property type="nucleotide sequence ID" value="XM_013494823.1"/>
</dbReference>
<evidence type="ECO:0000256" key="1">
    <source>
        <dbReference type="ARBA" id="ARBA00009505"/>
    </source>
</evidence>
<dbReference type="VEuPathDB" id="ToxoDB:EMH_0010240"/>
<gene>
    <name evidence="3" type="ORF">EMH_0010240</name>
</gene>
<feature type="compositionally biased region" description="Low complexity" evidence="2">
    <location>
        <begin position="7"/>
        <end position="20"/>
    </location>
</feature>
<reference evidence="3" key="1">
    <citation type="submission" date="2013-10" db="EMBL/GenBank/DDBJ databases">
        <title>Genomic analysis of the causative agents of coccidiosis in chickens.</title>
        <authorList>
            <person name="Reid A.J."/>
            <person name="Blake D."/>
            <person name="Billington K."/>
            <person name="Browne H."/>
            <person name="Dunn M."/>
            <person name="Hung S."/>
            <person name="Kawahara F."/>
            <person name="Miranda-Saavedra D."/>
            <person name="Mourier T."/>
            <person name="Nagra H."/>
            <person name="Otto T.D."/>
            <person name="Rawlings N."/>
            <person name="Sanchez A."/>
            <person name="Sanders M."/>
            <person name="Subramaniam C."/>
            <person name="Tay Y."/>
            <person name="Dear P."/>
            <person name="Doerig C."/>
            <person name="Gruber A."/>
            <person name="Parkinson J."/>
            <person name="Shirley M."/>
            <person name="Wan K.L."/>
            <person name="Berriman M."/>
            <person name="Tomley F."/>
            <person name="Pain A."/>
        </authorList>
    </citation>
    <scope>NUCLEOTIDE SEQUENCE [LARGE SCALE GENOMIC DNA]</scope>
    <source>
        <strain evidence="3">Houghton</strain>
    </source>
</reference>
<dbReference type="PANTHER" id="PTHR13299">
    <property type="entry name" value="PEROXISOMAL MEMBRANE PROTEIN PEX16"/>
    <property type="match status" value="1"/>
</dbReference>
<evidence type="ECO:0008006" key="5">
    <source>
        <dbReference type="Google" id="ProtNLM"/>
    </source>
</evidence>
<dbReference type="GO" id="GO:0007031">
    <property type="term" value="P:peroxisome organization"/>
    <property type="evidence" value="ECO:0007669"/>
    <property type="project" value="TreeGrafter"/>
</dbReference>
<dbReference type="AlphaFoldDB" id="U6JQH3"/>
<proteinExistence type="inferred from homology"/>
<keyword evidence="4" id="KW-1185">Reference proteome</keyword>
<accession>U6JQH3</accession>
<evidence type="ECO:0000256" key="2">
    <source>
        <dbReference type="SAM" id="MobiDB-lite"/>
    </source>
</evidence>
<dbReference type="Proteomes" id="UP000030744">
    <property type="component" value="Unassembled WGS sequence"/>
</dbReference>
<feature type="compositionally biased region" description="Basic and acidic residues" evidence="2">
    <location>
        <begin position="47"/>
        <end position="58"/>
    </location>
</feature>
<dbReference type="GeneID" id="25375995"/>
<dbReference type="EMBL" id="HG680078">
    <property type="protein sequence ID" value="CDJ27699.1"/>
    <property type="molecule type" value="Genomic_DNA"/>
</dbReference>
<protein>
    <recommendedName>
        <fullName evidence="5">Peroxisomal membrane protein PEX16</fullName>
    </recommendedName>
</protein>
<reference evidence="3" key="2">
    <citation type="submission" date="2013-10" db="EMBL/GenBank/DDBJ databases">
        <authorList>
            <person name="Aslett M."/>
        </authorList>
    </citation>
    <scope>NUCLEOTIDE SEQUENCE [LARGE SCALE GENOMIC DNA]</scope>
    <source>
        <strain evidence="3">Houghton</strain>
    </source>
</reference>
<dbReference type="OrthoDB" id="2021143at2759"/>
<organism evidence="3 4">
    <name type="scientific">Eimeria mitis</name>
    <dbReference type="NCBI Taxonomy" id="44415"/>
    <lineage>
        <taxon>Eukaryota</taxon>
        <taxon>Sar</taxon>
        <taxon>Alveolata</taxon>
        <taxon>Apicomplexa</taxon>
        <taxon>Conoidasida</taxon>
        <taxon>Coccidia</taxon>
        <taxon>Eucoccidiorida</taxon>
        <taxon>Eimeriorina</taxon>
        <taxon>Eimeriidae</taxon>
        <taxon>Eimeria</taxon>
    </lineage>
</organism>
<name>U6JQH3_9EIME</name>
<comment type="similarity">
    <text evidence="1">Belongs to the peroxin-16 family.</text>
</comment>
<feature type="region of interest" description="Disordered" evidence="2">
    <location>
        <begin position="1"/>
        <end position="70"/>
    </location>
</feature>
<sequence length="635" mass="70412">MQREQQRAPALSLQQQQSAPEQKHSAADSGAAAALPRMSPVSESEGEWIRVEEPHRQGTEAPNPEDQMGRRPCQRFCATVDDSAPLSSPSALGAPREQVTRYPICIGSATQAEVGTGADHSNIEMLSGMVYGEASEGDGWAASNFPKDCVGGKSVQASQKGVFARLSLYAKSVTSSFTSHLAAQLKADPASASGTDDFTDVATPQTELSELNAQAKHAPRQRDKLLQGMLEWHRCILEMYGGTIEDITRLALQVLPAHAADDQSERRFLIIQGLFDVFCLYRSHFLSPPGELLQAEALHHQWKRRRDCSLETAGISSVTDISRTPAVPLLNARPVEGGTNTVEGLPTSIRLALYGAISLALKVIRALQLLLEVSALRRGGEGPRFALCLRLELLKLILKLVLRALTPFAFYCDEQSISQALATQKEKRIISDSEKLRPFYGRRTGRKIPPLPSAARQVADDHQAQITAAAEQQLPQQWALLVVLWLFNELKANTSPSRLRVLLNLMHSTAWRPVLGEVLYHIRPFIHLYLLRRAKSTKSWTPWLVAIFIEANSISLLHGSPQVMEHLSPVEAAELHRRLTGLPYALLRPPFFDKFLARPVEAIDFVVRRVPLLNHFNVLDAFLTYRDLYFTTSNT</sequence>